<keyword evidence="1" id="KW-0378">Hydrolase</keyword>
<dbReference type="Gene3D" id="3.40.50.2000">
    <property type="entry name" value="Glycogen Phosphorylase B"/>
    <property type="match status" value="1"/>
</dbReference>
<evidence type="ECO:0000313" key="1">
    <source>
        <dbReference type="EMBL" id="GGB38815.1"/>
    </source>
</evidence>
<name>A0A916WW64_9MICO</name>
<dbReference type="AlphaFoldDB" id="A0A916WW64"/>
<keyword evidence="2" id="KW-1185">Reference proteome</keyword>
<dbReference type="PANTHER" id="PTHR21015:SF22">
    <property type="entry name" value="GLYCOSYLTRANSFERASE"/>
    <property type="match status" value="1"/>
</dbReference>
<evidence type="ECO:0000313" key="2">
    <source>
        <dbReference type="Proteomes" id="UP000636793"/>
    </source>
</evidence>
<reference evidence="1" key="1">
    <citation type="journal article" date="2014" name="Int. J. Syst. Evol. Microbiol.">
        <title>Complete genome sequence of Corynebacterium casei LMG S-19264T (=DSM 44701T), isolated from a smear-ripened cheese.</title>
        <authorList>
            <consortium name="US DOE Joint Genome Institute (JGI-PGF)"/>
            <person name="Walter F."/>
            <person name="Albersmeier A."/>
            <person name="Kalinowski J."/>
            <person name="Ruckert C."/>
        </authorList>
    </citation>
    <scope>NUCLEOTIDE SEQUENCE</scope>
    <source>
        <strain evidence="1">CGMCC 1.15085</strain>
    </source>
</reference>
<comment type="caution">
    <text evidence="1">The sequence shown here is derived from an EMBL/GenBank/DDBJ whole genome shotgun (WGS) entry which is preliminary data.</text>
</comment>
<dbReference type="GO" id="GO:0016757">
    <property type="term" value="F:glycosyltransferase activity"/>
    <property type="evidence" value="ECO:0007669"/>
    <property type="project" value="TreeGrafter"/>
</dbReference>
<dbReference type="Proteomes" id="UP000636793">
    <property type="component" value="Unassembled WGS sequence"/>
</dbReference>
<dbReference type="EMBL" id="BMHI01000005">
    <property type="protein sequence ID" value="GGB38815.1"/>
    <property type="molecule type" value="Genomic_DNA"/>
</dbReference>
<sequence>MTFTETFPERIAIRCDATPQIGVGHVVRCLALGQELRARGLDVVLWGDIDGLDWLTGLVEASGLRRLPATGEVADQLRQADDEQFVGVVLDGYHLSPTLGGALRAAGYVVLALVDGEFGAAQQADLYVDQNLGATPHQGGPTGSRCLTGPDFTLLRDSVLQRRRAPDLLSPGRLSEIRSVLAVFGGSDPAGAAPVVVPALLSTDAALDVTVVSSNPRTADRLAALRLSSQQRLRVIPPQPDLAGLAAASDLTISASGTTVWELLAMGVPTAVVCVVDNQRLGYRALLAAEVATGLGELTSFDTAAATSALAALIENPPRATGLALKGQRLIDGDGRRRVADALLAMFVGRDGRAG</sequence>
<dbReference type="Gene3D" id="3.40.50.11190">
    <property type="match status" value="1"/>
</dbReference>
<reference evidence="1" key="2">
    <citation type="submission" date="2020-09" db="EMBL/GenBank/DDBJ databases">
        <authorList>
            <person name="Sun Q."/>
            <person name="Zhou Y."/>
        </authorList>
    </citation>
    <scope>NUCLEOTIDE SEQUENCE</scope>
    <source>
        <strain evidence="1">CGMCC 1.15085</strain>
    </source>
</reference>
<dbReference type="SUPFAM" id="SSF53756">
    <property type="entry name" value="UDP-Glycosyltransferase/glycogen phosphorylase"/>
    <property type="match status" value="1"/>
</dbReference>
<gene>
    <name evidence="1" type="primary">rkpO</name>
    <name evidence="1" type="ORF">GCM10011492_31980</name>
</gene>
<accession>A0A916WW64</accession>
<organism evidence="1 2">
    <name type="scientific">Flexivirga endophytica</name>
    <dbReference type="NCBI Taxonomy" id="1849103"/>
    <lineage>
        <taxon>Bacteria</taxon>
        <taxon>Bacillati</taxon>
        <taxon>Actinomycetota</taxon>
        <taxon>Actinomycetes</taxon>
        <taxon>Micrococcales</taxon>
        <taxon>Dermacoccaceae</taxon>
        <taxon>Flexivirga</taxon>
    </lineage>
</organism>
<dbReference type="RefSeq" id="WP_188838044.1">
    <property type="nucleotide sequence ID" value="NZ_BMHI01000005.1"/>
</dbReference>
<protein>
    <submittedName>
        <fullName evidence="1">UDP-2,4-diacetamido-2,4, 6-trideoxy-beta-L-altropyranose hydrolase</fullName>
    </submittedName>
</protein>
<dbReference type="PANTHER" id="PTHR21015">
    <property type="entry name" value="UDP-N-ACETYLGLUCOSAMINE--N-ACETYLMURAMYL-(PENTAPEPTIDE) PYROPHOSPHORYL-UNDECAPRENOL N-ACETYLGLUCOSAMINE TRANSFERASE 1"/>
    <property type="match status" value="1"/>
</dbReference>
<proteinExistence type="predicted"/>
<dbReference type="GO" id="GO:0016787">
    <property type="term" value="F:hydrolase activity"/>
    <property type="evidence" value="ECO:0007669"/>
    <property type="project" value="UniProtKB-KW"/>
</dbReference>